<dbReference type="PANTHER" id="PTHR43501:SF1">
    <property type="entry name" value="CYTOSOL NON-SPECIFIC DIPEPTIDASE"/>
    <property type="match status" value="1"/>
</dbReference>
<comment type="caution">
    <text evidence="2">The sequence shown here is derived from an EMBL/GenBank/DDBJ whole genome shotgun (WGS) entry which is preliminary data.</text>
</comment>
<organism evidence="2 3">
    <name type="scientific">Pseudoalteromonas rubra</name>
    <dbReference type="NCBI Taxonomy" id="43658"/>
    <lineage>
        <taxon>Bacteria</taxon>
        <taxon>Pseudomonadati</taxon>
        <taxon>Pseudomonadota</taxon>
        <taxon>Gammaproteobacteria</taxon>
        <taxon>Alteromonadales</taxon>
        <taxon>Pseudoalteromonadaceae</taxon>
        <taxon>Pseudoalteromonas</taxon>
    </lineage>
</organism>
<sequence length="107" mass="11953">SSLANLAGAEIEFSGAYPGWKPDPDSDLVHIFRDMYEGIYGNKPDIMVIHAGLECGLFKEPYPDMDMISFGPTIKFPHSPDEKVHIASVGLYWQQMQALLQNIPERG</sequence>
<dbReference type="GO" id="GO:0005829">
    <property type="term" value="C:cytosol"/>
    <property type="evidence" value="ECO:0007669"/>
    <property type="project" value="TreeGrafter"/>
</dbReference>
<evidence type="ECO:0000313" key="2">
    <source>
        <dbReference type="EMBL" id="KNC65191.1"/>
    </source>
</evidence>
<reference evidence="3" key="1">
    <citation type="submission" date="2015-07" db="EMBL/GenBank/DDBJ databases">
        <title>Draft genome sequence of a Pseudoalteromonas rubra strain, OCN096, isolated from Kaneohe Bay, Oahu, Hawaii.</title>
        <authorList>
            <person name="Beurmann S."/>
            <person name="Ushijima B."/>
            <person name="Belcaid M."/>
            <person name="Callahan S.M."/>
            <person name="Aeby G.S."/>
        </authorList>
    </citation>
    <scope>NUCLEOTIDE SEQUENCE [LARGE SCALE GENOMIC DNA]</scope>
    <source>
        <strain evidence="3">OCN096</strain>
    </source>
</reference>
<protein>
    <submittedName>
        <fullName evidence="2">Aminoacyl-histidine dipeptidase</fullName>
    </submittedName>
</protein>
<dbReference type="InterPro" id="IPR001160">
    <property type="entry name" value="Peptidase_M20C"/>
</dbReference>
<dbReference type="Proteomes" id="UP000036850">
    <property type="component" value="Unassembled WGS sequence"/>
</dbReference>
<dbReference type="GO" id="GO:0070573">
    <property type="term" value="F:metallodipeptidase activity"/>
    <property type="evidence" value="ECO:0007669"/>
    <property type="project" value="TreeGrafter"/>
</dbReference>
<dbReference type="InterPro" id="IPR002933">
    <property type="entry name" value="Peptidase_M20"/>
</dbReference>
<dbReference type="FunFam" id="3.40.630.10:FF:000018">
    <property type="entry name" value="Aminoacyl-histidine dipeptidase PepD"/>
    <property type="match status" value="1"/>
</dbReference>
<dbReference type="AlphaFoldDB" id="A0A0L0ELC9"/>
<dbReference type="GO" id="GO:0006508">
    <property type="term" value="P:proteolysis"/>
    <property type="evidence" value="ECO:0007669"/>
    <property type="project" value="InterPro"/>
</dbReference>
<evidence type="ECO:0000256" key="1">
    <source>
        <dbReference type="ARBA" id="ARBA00022801"/>
    </source>
</evidence>
<dbReference type="Pfam" id="PF01546">
    <property type="entry name" value="Peptidase_M20"/>
    <property type="match status" value="1"/>
</dbReference>
<keyword evidence="1" id="KW-0378">Hydrolase</keyword>
<dbReference type="Gene3D" id="3.40.630.10">
    <property type="entry name" value="Zn peptidases"/>
    <property type="match status" value="1"/>
</dbReference>
<dbReference type="PRINTS" id="PR00934">
    <property type="entry name" value="XHISDIPTASE"/>
</dbReference>
<proteinExistence type="predicted"/>
<dbReference type="PANTHER" id="PTHR43501">
    <property type="entry name" value="CYTOSOL NON-SPECIFIC DIPEPTIDASE"/>
    <property type="match status" value="1"/>
</dbReference>
<dbReference type="OrthoDB" id="9773892at2"/>
<accession>A0A0L0ELC9</accession>
<evidence type="ECO:0000313" key="3">
    <source>
        <dbReference type="Proteomes" id="UP000036850"/>
    </source>
</evidence>
<feature type="non-terminal residue" evidence="2">
    <location>
        <position position="1"/>
    </location>
</feature>
<name>A0A0L0ELC9_9GAMM</name>
<dbReference type="EMBL" id="LFZX01000365">
    <property type="protein sequence ID" value="KNC65191.1"/>
    <property type="molecule type" value="Genomic_DNA"/>
</dbReference>
<dbReference type="SUPFAM" id="SSF53187">
    <property type="entry name" value="Zn-dependent exopeptidases"/>
    <property type="match status" value="1"/>
</dbReference>
<dbReference type="PATRIC" id="fig|43658.6.peg.4431"/>
<gene>
    <name evidence="2" type="ORF">AC626_24680</name>
</gene>